<comment type="caution">
    <text evidence="1">The sequence shown here is derived from an EMBL/GenBank/DDBJ whole genome shotgun (WGS) entry which is preliminary data.</text>
</comment>
<dbReference type="Pfam" id="PF14100">
    <property type="entry name" value="DUF6807"/>
    <property type="match status" value="1"/>
</dbReference>
<evidence type="ECO:0000313" key="2">
    <source>
        <dbReference type="Proteomes" id="UP000295573"/>
    </source>
</evidence>
<dbReference type="OrthoDB" id="9812981at2"/>
<keyword evidence="1" id="KW-0560">Oxidoreductase</keyword>
<reference evidence="1 2" key="1">
    <citation type="journal article" date="2015" name="Stand. Genomic Sci.">
        <title>Genomic Encyclopedia of Bacterial and Archaeal Type Strains, Phase III: the genomes of soil and plant-associated and newly described type strains.</title>
        <authorList>
            <person name="Whitman W.B."/>
            <person name="Woyke T."/>
            <person name="Klenk H.P."/>
            <person name="Zhou Y."/>
            <person name="Lilburn T.G."/>
            <person name="Beck B.J."/>
            <person name="De Vos P."/>
            <person name="Vandamme P."/>
            <person name="Eisen J.A."/>
            <person name="Garrity G."/>
            <person name="Hugenholtz P."/>
            <person name="Kyrpides N.C."/>
        </authorList>
    </citation>
    <scope>NUCLEOTIDE SEQUENCE [LARGE SCALE GENOMIC DNA]</scope>
    <source>
        <strain evidence="1 2">VKM Ac-2541</strain>
    </source>
</reference>
<sequence>MTSWQLASDGALLEGLARYVTTSSMPLVHSPRPYLHPLRSLAGHQLTEVNPDDHPHHYGLSLAVADVNGTSYWGGRTFVRDQGSIMLANHGRQVSTGLSADGPVLTDSVTWLDHHDRPQLFEQRSLTAAPLAEGWALSWRSELTSPYGVTIASPATNGRPGAGYGGIFWRHPPGEVLTPYGNTESAAHGSTSPWIALTTASTTVVLIQDDPLPWFVRRTGYTGAGPALAWDTPLKIAPGCPLTVSLRAVILDRRLTADEAADLAKVAR</sequence>
<dbReference type="AlphaFoldDB" id="A0A4R2ICM1"/>
<proteinExistence type="predicted"/>
<dbReference type="EMBL" id="SLWR01000014">
    <property type="protein sequence ID" value="TCO42304.1"/>
    <property type="molecule type" value="Genomic_DNA"/>
</dbReference>
<organism evidence="1 2">
    <name type="scientific">Kribbella antiqua</name>
    <dbReference type="NCBI Taxonomy" id="2512217"/>
    <lineage>
        <taxon>Bacteria</taxon>
        <taxon>Bacillati</taxon>
        <taxon>Actinomycetota</taxon>
        <taxon>Actinomycetes</taxon>
        <taxon>Propionibacteriales</taxon>
        <taxon>Kribbellaceae</taxon>
        <taxon>Kribbella</taxon>
    </lineage>
</organism>
<accession>A0A4R2ICM1</accession>
<dbReference type="InterPro" id="IPR029475">
    <property type="entry name" value="DUF6807"/>
</dbReference>
<evidence type="ECO:0000313" key="1">
    <source>
        <dbReference type="EMBL" id="TCO42304.1"/>
    </source>
</evidence>
<dbReference type="GO" id="GO:0004497">
    <property type="term" value="F:monooxygenase activity"/>
    <property type="evidence" value="ECO:0007669"/>
    <property type="project" value="UniProtKB-KW"/>
</dbReference>
<gene>
    <name evidence="1" type="ORF">EV646_114127</name>
</gene>
<protein>
    <submittedName>
        <fullName evidence="1">Methane monooxygenase PmoA-like</fullName>
    </submittedName>
</protein>
<keyword evidence="1" id="KW-0503">Monooxygenase</keyword>
<name>A0A4R2ICM1_9ACTN</name>
<keyword evidence="2" id="KW-1185">Reference proteome</keyword>
<dbReference type="Proteomes" id="UP000295573">
    <property type="component" value="Unassembled WGS sequence"/>
</dbReference>
<dbReference type="RefSeq" id="WP_132155784.1">
    <property type="nucleotide sequence ID" value="NZ_SLWR01000014.1"/>
</dbReference>